<dbReference type="PANTHER" id="PTHR31920:SF51">
    <property type="entry name" value="BINDING PROTEIN, PUTATIVE-RELATED"/>
    <property type="match status" value="1"/>
</dbReference>
<evidence type="ECO:0000256" key="2">
    <source>
        <dbReference type="ARBA" id="ARBA00023015"/>
    </source>
</evidence>
<dbReference type="InterPro" id="IPR004252">
    <property type="entry name" value="Probable_transposase_24"/>
</dbReference>
<keyword evidence="4" id="KW-0804">Transcription</keyword>
<dbReference type="GO" id="GO:0005634">
    <property type="term" value="C:nucleus"/>
    <property type="evidence" value="ECO:0007669"/>
    <property type="project" value="UniProtKB-SubCell"/>
</dbReference>
<dbReference type="InterPro" id="IPR003340">
    <property type="entry name" value="B3_DNA-bd"/>
</dbReference>
<keyword evidence="2" id="KW-0805">Transcription regulation</keyword>
<dbReference type="InterPro" id="IPR050655">
    <property type="entry name" value="Plant_B3_domain"/>
</dbReference>
<comment type="caution">
    <text evidence="7">The sequence shown here is derived from an EMBL/GenBank/DDBJ whole genome shotgun (WGS) entry which is preliminary data.</text>
</comment>
<evidence type="ECO:0000313" key="8">
    <source>
        <dbReference type="Proteomes" id="UP001281410"/>
    </source>
</evidence>
<proteinExistence type="predicted"/>
<evidence type="ECO:0000256" key="3">
    <source>
        <dbReference type="ARBA" id="ARBA00023125"/>
    </source>
</evidence>
<reference evidence="7" key="1">
    <citation type="journal article" date="2023" name="Plant J.">
        <title>Genome sequences and population genomics provide insights into the demographic history, inbreeding, and mutation load of two 'living fossil' tree species of Dipteronia.</title>
        <authorList>
            <person name="Feng Y."/>
            <person name="Comes H.P."/>
            <person name="Chen J."/>
            <person name="Zhu S."/>
            <person name="Lu R."/>
            <person name="Zhang X."/>
            <person name="Li P."/>
            <person name="Qiu J."/>
            <person name="Olsen K.M."/>
            <person name="Qiu Y."/>
        </authorList>
    </citation>
    <scope>NUCLEOTIDE SEQUENCE</scope>
    <source>
        <strain evidence="7">NBL</strain>
    </source>
</reference>
<dbReference type="AlphaFoldDB" id="A0AAE0DYI0"/>
<dbReference type="Proteomes" id="UP001281410">
    <property type="component" value="Unassembled WGS sequence"/>
</dbReference>
<protein>
    <recommendedName>
        <fullName evidence="6">TF-B3 domain-containing protein</fullName>
    </recommendedName>
</protein>
<gene>
    <name evidence="7" type="ORF">Dsin_026943</name>
</gene>
<comment type="subcellular location">
    <subcellularLocation>
        <location evidence="1">Nucleus</location>
    </subcellularLocation>
</comment>
<keyword evidence="5" id="KW-0539">Nucleus</keyword>
<dbReference type="PANTHER" id="PTHR31920">
    <property type="entry name" value="B3 DOMAIN-CONTAINING"/>
    <property type="match status" value="1"/>
</dbReference>
<evidence type="ECO:0000256" key="1">
    <source>
        <dbReference type="ARBA" id="ARBA00004123"/>
    </source>
</evidence>
<accession>A0AAE0DYI0</accession>
<feature type="domain" description="TF-B3" evidence="6">
    <location>
        <begin position="22"/>
        <end position="115"/>
    </location>
</feature>
<dbReference type="PROSITE" id="PS50863">
    <property type="entry name" value="B3"/>
    <property type="match status" value="1"/>
</dbReference>
<sequence length="396" mass="45785">MASSRRIEPIISNFMAGKLSHNFYKIVLPETIADKKLRIPEKFVKEFGDELSAFVTLIVPNGRVWPVGLMKDGIKVWFHDGWHDIIEYYKITARYVLVFKYENNSNFLVLVFNLSACEILYPCNCEEPGNYQQNSVHQPEMESSTGAKRKGRGKARGVAYRGQDIEVNIYQGRIVTPVAVREISIVFYQNITGPWIKYKEYPEVEHEALFARFKQIQRFRYTCIEEDLNAAFLKTVSNLYGNWMHRLRKPIFEKYKSPKERIAHPPDNVSPVVWKEMVDKWIDAKWQNKSKKSSNSQKSVQMYHTTGSVSFATDKYEQVKQTGVEPSTIDCFKKFNMSKTKDGEAKWSSEKAKALHEKMESKKRSAAANQDYEVDDWDIYLEVVGEASHGRVVGLG</sequence>
<dbReference type="Gene3D" id="2.40.330.10">
    <property type="entry name" value="DNA-binding pseudobarrel domain"/>
    <property type="match status" value="1"/>
</dbReference>
<keyword evidence="8" id="KW-1185">Reference proteome</keyword>
<dbReference type="SUPFAM" id="SSF101936">
    <property type="entry name" value="DNA-binding pseudobarrel domain"/>
    <property type="match status" value="1"/>
</dbReference>
<dbReference type="CDD" id="cd10017">
    <property type="entry name" value="B3_DNA"/>
    <property type="match status" value="1"/>
</dbReference>
<organism evidence="7 8">
    <name type="scientific">Dipteronia sinensis</name>
    <dbReference type="NCBI Taxonomy" id="43782"/>
    <lineage>
        <taxon>Eukaryota</taxon>
        <taxon>Viridiplantae</taxon>
        <taxon>Streptophyta</taxon>
        <taxon>Embryophyta</taxon>
        <taxon>Tracheophyta</taxon>
        <taxon>Spermatophyta</taxon>
        <taxon>Magnoliopsida</taxon>
        <taxon>eudicotyledons</taxon>
        <taxon>Gunneridae</taxon>
        <taxon>Pentapetalae</taxon>
        <taxon>rosids</taxon>
        <taxon>malvids</taxon>
        <taxon>Sapindales</taxon>
        <taxon>Sapindaceae</taxon>
        <taxon>Hippocastanoideae</taxon>
        <taxon>Acereae</taxon>
        <taxon>Dipteronia</taxon>
    </lineage>
</organism>
<dbReference type="Pfam" id="PF03004">
    <property type="entry name" value="Transposase_24"/>
    <property type="match status" value="1"/>
</dbReference>
<evidence type="ECO:0000256" key="5">
    <source>
        <dbReference type="ARBA" id="ARBA00023242"/>
    </source>
</evidence>
<keyword evidence="3" id="KW-0238">DNA-binding</keyword>
<evidence type="ECO:0000313" key="7">
    <source>
        <dbReference type="EMBL" id="KAK3195633.1"/>
    </source>
</evidence>
<dbReference type="InterPro" id="IPR015300">
    <property type="entry name" value="DNA-bd_pseudobarrel_sf"/>
</dbReference>
<dbReference type="Pfam" id="PF02362">
    <property type="entry name" value="B3"/>
    <property type="match status" value="1"/>
</dbReference>
<dbReference type="GO" id="GO:0003677">
    <property type="term" value="F:DNA binding"/>
    <property type="evidence" value="ECO:0007669"/>
    <property type="project" value="UniProtKB-KW"/>
</dbReference>
<evidence type="ECO:0000259" key="6">
    <source>
        <dbReference type="PROSITE" id="PS50863"/>
    </source>
</evidence>
<dbReference type="EMBL" id="JANJYJ010000008">
    <property type="protein sequence ID" value="KAK3195633.1"/>
    <property type="molecule type" value="Genomic_DNA"/>
</dbReference>
<name>A0AAE0DYI0_9ROSI</name>
<evidence type="ECO:0000256" key="4">
    <source>
        <dbReference type="ARBA" id="ARBA00023163"/>
    </source>
</evidence>
<dbReference type="SMART" id="SM01019">
    <property type="entry name" value="B3"/>
    <property type="match status" value="1"/>
</dbReference>